<dbReference type="eggNOG" id="KOG1184">
    <property type="taxonomic scope" value="Eukaryota"/>
</dbReference>
<dbReference type="GO" id="GO:0000287">
    <property type="term" value="F:magnesium ion binding"/>
    <property type="evidence" value="ECO:0007669"/>
    <property type="project" value="InterPro"/>
</dbReference>
<dbReference type="GO" id="GO:0030976">
    <property type="term" value="F:thiamine pyrophosphate binding"/>
    <property type="evidence" value="ECO:0007669"/>
    <property type="project" value="InterPro"/>
</dbReference>
<organism evidence="17 18">
    <name type="scientific">Pseudocercospora fijiensis (strain CIRAD86)</name>
    <name type="common">Black leaf streak disease fungus</name>
    <name type="synonym">Mycosphaerella fijiensis</name>
    <dbReference type="NCBI Taxonomy" id="383855"/>
    <lineage>
        <taxon>Eukaryota</taxon>
        <taxon>Fungi</taxon>
        <taxon>Dikarya</taxon>
        <taxon>Ascomycota</taxon>
        <taxon>Pezizomycotina</taxon>
        <taxon>Dothideomycetes</taxon>
        <taxon>Dothideomycetidae</taxon>
        <taxon>Mycosphaerellales</taxon>
        <taxon>Mycosphaerellaceae</taxon>
        <taxon>Pseudocercospora</taxon>
    </lineage>
</organism>
<keyword evidence="7" id="KW-0210">Decarboxylase</keyword>
<feature type="domain" description="Thiamine pyrophosphate enzyme central" evidence="14">
    <location>
        <begin position="206"/>
        <end position="293"/>
    </location>
</feature>
<dbReference type="RefSeq" id="XP_007922683.1">
    <property type="nucleotide sequence ID" value="XM_007924492.1"/>
</dbReference>
<dbReference type="InterPro" id="IPR011766">
    <property type="entry name" value="TPP_enzyme_TPP-bd"/>
</dbReference>
<keyword evidence="6 12" id="KW-0479">Metal-binding</keyword>
<evidence type="ECO:0000256" key="6">
    <source>
        <dbReference type="ARBA" id="ARBA00022723"/>
    </source>
</evidence>
<feature type="binding site" evidence="11">
    <location>
        <position position="112"/>
    </location>
    <ligand>
        <name>pyruvate</name>
        <dbReference type="ChEBI" id="CHEBI:15361"/>
        <label>1</label>
        <note>substrate; ligand shared between two neighboring subunits</note>
    </ligand>
</feature>
<evidence type="ECO:0000256" key="13">
    <source>
        <dbReference type="RuleBase" id="RU362132"/>
    </source>
</evidence>
<dbReference type="InterPro" id="IPR047214">
    <property type="entry name" value="TPP_PDC_IPDC"/>
</dbReference>
<proteinExistence type="inferred from homology"/>
<evidence type="ECO:0000313" key="18">
    <source>
        <dbReference type="Proteomes" id="UP000016932"/>
    </source>
</evidence>
<feature type="binding site" evidence="12">
    <location>
        <position position="448"/>
    </location>
    <ligand>
        <name>Mg(2+)</name>
        <dbReference type="ChEBI" id="CHEBI:18420"/>
    </ligand>
</feature>
<feature type="domain" description="Thiamine pyrophosphate enzyme N-terminal TPP-binding" evidence="16">
    <location>
        <begin position="3"/>
        <end position="108"/>
    </location>
</feature>
<dbReference type="Pfam" id="PF02776">
    <property type="entry name" value="TPP_enzyme_N"/>
    <property type="match status" value="1"/>
</dbReference>
<evidence type="ECO:0000256" key="8">
    <source>
        <dbReference type="ARBA" id="ARBA00022842"/>
    </source>
</evidence>
<evidence type="ECO:0000313" key="17">
    <source>
        <dbReference type="EMBL" id="EME86949.1"/>
    </source>
</evidence>
<dbReference type="FunFam" id="3.40.50.970:FF:000024">
    <property type="entry name" value="Pyruvate decarboxylase isozyme"/>
    <property type="match status" value="1"/>
</dbReference>
<protein>
    <recommendedName>
        <fullName evidence="5">Pyruvate decarboxylase</fullName>
        <ecNumber evidence="4">4.1.1.1</ecNumber>
    </recommendedName>
</protein>
<dbReference type="EMBL" id="KB446556">
    <property type="protein sequence ID" value="EME86949.1"/>
    <property type="molecule type" value="Genomic_DNA"/>
</dbReference>
<evidence type="ECO:0000256" key="3">
    <source>
        <dbReference type="ARBA" id="ARBA00007812"/>
    </source>
</evidence>
<keyword evidence="9 13" id="KW-0786">Thiamine pyrophosphate</keyword>
<dbReference type="GO" id="GO:0000949">
    <property type="term" value="P:aromatic amino acid family catabolic process to alcohol via Ehrlich pathway"/>
    <property type="evidence" value="ECO:0007669"/>
    <property type="project" value="TreeGrafter"/>
</dbReference>
<comment type="similarity">
    <text evidence="3 13">Belongs to the TPP enzyme family.</text>
</comment>
<dbReference type="GO" id="GO:0004737">
    <property type="term" value="F:pyruvate decarboxylase activity"/>
    <property type="evidence" value="ECO:0007669"/>
    <property type="project" value="UniProtKB-EC"/>
</dbReference>
<dbReference type="PIRSF" id="PIRSF036565">
    <property type="entry name" value="Pyruvt_ip_decrb"/>
    <property type="match status" value="1"/>
</dbReference>
<dbReference type="InterPro" id="IPR029035">
    <property type="entry name" value="DHS-like_NAD/FAD-binding_dom"/>
</dbReference>
<dbReference type="InterPro" id="IPR047213">
    <property type="entry name" value="TPP_PYR_PDC_IPDC-like"/>
</dbReference>
<keyword evidence="18" id="KW-1185">Reference proteome</keyword>
<evidence type="ECO:0000256" key="1">
    <source>
        <dbReference type="ARBA" id="ARBA00001041"/>
    </source>
</evidence>
<comment type="cofactor">
    <cofactor evidence="12">
        <name>Mg(2+)</name>
        <dbReference type="ChEBI" id="CHEBI:18420"/>
    </cofactor>
    <text evidence="12">Binds 1 Mg(2+) per subunit.</text>
</comment>
<evidence type="ECO:0000259" key="16">
    <source>
        <dbReference type="Pfam" id="PF02776"/>
    </source>
</evidence>
<dbReference type="Gene3D" id="3.40.50.1220">
    <property type="entry name" value="TPP-binding domain"/>
    <property type="match status" value="1"/>
</dbReference>
<feature type="binding site" evidence="11">
    <location>
        <position position="26"/>
    </location>
    <ligand>
        <name>pyruvate</name>
        <dbReference type="ChEBI" id="CHEBI:15361"/>
        <label>1</label>
        <note>substrate; ligand shared between two neighboring subunits</note>
    </ligand>
</feature>
<evidence type="ECO:0000256" key="12">
    <source>
        <dbReference type="PIRSR" id="PIRSR036565-2"/>
    </source>
</evidence>
<dbReference type="VEuPathDB" id="FungiDB:MYCFIDRAFT_63192"/>
<dbReference type="STRING" id="383855.M3A784"/>
<dbReference type="GO" id="GO:0005634">
    <property type="term" value="C:nucleus"/>
    <property type="evidence" value="ECO:0007669"/>
    <property type="project" value="TreeGrafter"/>
</dbReference>
<keyword evidence="8 12" id="KW-0460">Magnesium</keyword>
<dbReference type="CDD" id="cd07038">
    <property type="entry name" value="TPP_PYR_PDC_IPDC_like"/>
    <property type="match status" value="1"/>
</dbReference>
<name>M3A784_PSEFD</name>
<dbReference type="Gene3D" id="3.40.50.970">
    <property type="match status" value="2"/>
</dbReference>
<dbReference type="InterPro" id="IPR012001">
    <property type="entry name" value="Thiamin_PyroP_enz_TPP-bd_dom"/>
</dbReference>
<dbReference type="EC" id="4.1.1.1" evidence="4"/>
<evidence type="ECO:0000259" key="14">
    <source>
        <dbReference type="Pfam" id="PF00205"/>
    </source>
</evidence>
<evidence type="ECO:0000256" key="11">
    <source>
        <dbReference type="PIRSR" id="PIRSR036565-1"/>
    </source>
</evidence>
<keyword evidence="10" id="KW-0456">Lyase</keyword>
<dbReference type="InterPro" id="IPR029061">
    <property type="entry name" value="THDP-binding"/>
</dbReference>
<evidence type="ECO:0000256" key="7">
    <source>
        <dbReference type="ARBA" id="ARBA00022793"/>
    </source>
</evidence>
<dbReference type="CDD" id="cd02005">
    <property type="entry name" value="TPP_PDC_IPDC"/>
    <property type="match status" value="1"/>
</dbReference>
<evidence type="ECO:0000259" key="15">
    <source>
        <dbReference type="Pfam" id="PF02775"/>
    </source>
</evidence>
<dbReference type="Proteomes" id="UP000016932">
    <property type="component" value="Unassembled WGS sequence"/>
</dbReference>
<feature type="domain" description="Thiamine pyrophosphate enzyme TPP-binding" evidence="15">
    <location>
        <begin position="377"/>
        <end position="456"/>
    </location>
</feature>
<gene>
    <name evidence="17" type="ORF">MYCFIDRAFT_63192</name>
</gene>
<sequence length="550" mass="60647">MITLAEYLLARLQQLGCKSLHGLPGDFNLTLLDYVESSGLNWVGNCNELNAGYAADAYARVHGLGAICTTFGVGELSAVNATAGSYAERVPVVHIVGTPTRTSQRNGALLHHTLGNGDFRVFARIHKEITTAQADLTDLATAPAEIDRVLRTCYIDSQPVYLQIPMDMVHEHVDATLLNTAIDVSPHPSNTEAEDLALQIRRRILPAVHALIVKAQLPVFTAPMGKGAVNEDLPNFNGVYAGAGSHPEVAEALESSDLIITIGTIQSDLNTVGFTHQFSKLNEIDIEYDCVQVGYAKFEKVFFKSFIPRFTQLLDPCKLSQDSKIIPKISPSTPIGTDSETITHIYLWSQLASFLRDGDFFITDTGTSFIGVWETRLPRNCTIINQILWSSIGYGVGAAQGAALAAQELGKGQRVICFEGDGAFQLTAQELSTIIRHDLDVTMFVIENDGYEIERWIHGWDASYNDIPQWQYSKFPEVLTLPSSKHKFRTWKISTRSEREGLLKDPKFDEGKGLQLVEMHMPRGDAPKTLRDIAERRNGVPASKAFTVVE</sequence>
<feature type="binding site" evidence="12">
    <location>
        <position position="421"/>
    </location>
    <ligand>
        <name>Mg(2+)</name>
        <dbReference type="ChEBI" id="CHEBI:18420"/>
    </ligand>
</feature>
<dbReference type="OrthoDB" id="308383at2759"/>
<dbReference type="InterPro" id="IPR012000">
    <property type="entry name" value="Thiamin_PyroP_enz_cen_dom"/>
</dbReference>
<evidence type="ECO:0000256" key="2">
    <source>
        <dbReference type="ARBA" id="ARBA00001964"/>
    </source>
</evidence>
<feature type="binding site" evidence="11">
    <location>
        <position position="154"/>
    </location>
    <ligand>
        <name>pyruvate</name>
        <dbReference type="ChEBI" id="CHEBI:15361"/>
        <label>2</label>
        <note>allosteric activator</note>
    </ligand>
</feature>
<feature type="binding site" evidence="11">
    <location>
        <position position="454"/>
    </location>
    <ligand>
        <name>pyruvate</name>
        <dbReference type="ChEBI" id="CHEBI:15361"/>
        <label>1</label>
        <note>substrate; ligand shared between two neighboring subunits</note>
    </ligand>
</feature>
<feature type="binding site" evidence="12">
    <location>
        <position position="450"/>
    </location>
    <ligand>
        <name>Mg(2+)</name>
        <dbReference type="ChEBI" id="CHEBI:18420"/>
    </ligand>
</feature>
<dbReference type="FunFam" id="3.40.50.970:FF:000019">
    <property type="entry name" value="Pyruvate decarboxylase isozyme"/>
    <property type="match status" value="1"/>
</dbReference>
<dbReference type="InterPro" id="IPR012110">
    <property type="entry name" value="PDC/IPDC-like"/>
</dbReference>
<dbReference type="Pfam" id="PF00205">
    <property type="entry name" value="TPP_enzyme_M"/>
    <property type="match status" value="1"/>
</dbReference>
<dbReference type="GO" id="GO:0005829">
    <property type="term" value="C:cytosol"/>
    <property type="evidence" value="ECO:0007669"/>
    <property type="project" value="TreeGrafter"/>
</dbReference>
<evidence type="ECO:0000256" key="9">
    <source>
        <dbReference type="ARBA" id="ARBA00023052"/>
    </source>
</evidence>
<dbReference type="HOGENOM" id="CLU_013748_0_2_1"/>
<dbReference type="AlphaFoldDB" id="M3A784"/>
<comment type="catalytic activity">
    <reaction evidence="1">
        <text>a 2-oxocarboxylate + H(+) = an aldehyde + CO2</text>
        <dbReference type="Rhea" id="RHEA:11628"/>
        <dbReference type="ChEBI" id="CHEBI:15378"/>
        <dbReference type="ChEBI" id="CHEBI:16526"/>
        <dbReference type="ChEBI" id="CHEBI:17478"/>
        <dbReference type="ChEBI" id="CHEBI:35179"/>
        <dbReference type="EC" id="4.1.1.1"/>
    </reaction>
</comment>
<evidence type="ECO:0000256" key="5">
    <source>
        <dbReference type="ARBA" id="ARBA00014422"/>
    </source>
</evidence>
<comment type="cofactor">
    <cofactor evidence="2">
        <name>thiamine diphosphate</name>
        <dbReference type="ChEBI" id="CHEBI:58937"/>
    </cofactor>
</comment>
<dbReference type="PANTHER" id="PTHR43452:SF11">
    <property type="entry name" value="PYRUVATE DECARBOXYLASE"/>
    <property type="match status" value="1"/>
</dbReference>
<evidence type="ECO:0000256" key="4">
    <source>
        <dbReference type="ARBA" id="ARBA00013202"/>
    </source>
</evidence>
<dbReference type="SUPFAM" id="SSF52467">
    <property type="entry name" value="DHS-like NAD/FAD-binding domain"/>
    <property type="match status" value="1"/>
</dbReference>
<dbReference type="SUPFAM" id="SSF52518">
    <property type="entry name" value="Thiamin diphosphate-binding fold (THDP-binding)"/>
    <property type="match status" value="2"/>
</dbReference>
<evidence type="ECO:0000256" key="10">
    <source>
        <dbReference type="ARBA" id="ARBA00023239"/>
    </source>
</evidence>
<reference evidence="17 18" key="1">
    <citation type="journal article" date="2012" name="PLoS Pathog.">
        <title>Diverse lifestyles and strategies of plant pathogenesis encoded in the genomes of eighteen Dothideomycetes fungi.</title>
        <authorList>
            <person name="Ohm R.A."/>
            <person name="Feau N."/>
            <person name="Henrissat B."/>
            <person name="Schoch C.L."/>
            <person name="Horwitz B.A."/>
            <person name="Barry K.W."/>
            <person name="Condon B.J."/>
            <person name="Copeland A.C."/>
            <person name="Dhillon B."/>
            <person name="Glaser F."/>
            <person name="Hesse C.N."/>
            <person name="Kosti I."/>
            <person name="LaButti K."/>
            <person name="Lindquist E.A."/>
            <person name="Lucas S."/>
            <person name="Salamov A.A."/>
            <person name="Bradshaw R.E."/>
            <person name="Ciuffetti L."/>
            <person name="Hamelin R.C."/>
            <person name="Kema G.H.J."/>
            <person name="Lawrence C."/>
            <person name="Scott J.A."/>
            <person name="Spatafora J.W."/>
            <person name="Turgeon B.G."/>
            <person name="de Wit P.J.G.M."/>
            <person name="Zhong S."/>
            <person name="Goodwin S.B."/>
            <person name="Grigoriev I.V."/>
        </authorList>
    </citation>
    <scope>NUCLEOTIDE SEQUENCE [LARGE SCALE GENOMIC DNA]</scope>
    <source>
        <strain evidence="17 18">CIRAD86</strain>
    </source>
</reference>
<dbReference type="PANTHER" id="PTHR43452">
    <property type="entry name" value="PYRUVATE DECARBOXYLASE"/>
    <property type="match status" value="1"/>
</dbReference>
<dbReference type="GeneID" id="19340721"/>
<dbReference type="KEGG" id="pfj:MYCFIDRAFT_63192"/>
<accession>M3A784</accession>
<dbReference type="Pfam" id="PF02775">
    <property type="entry name" value="TPP_enzyme_C"/>
    <property type="match status" value="1"/>
</dbReference>